<organism evidence="7 8">
    <name type="scientific">Spodoptera frugiperda</name>
    <name type="common">Fall armyworm</name>
    <dbReference type="NCBI Taxonomy" id="7108"/>
    <lineage>
        <taxon>Eukaryota</taxon>
        <taxon>Metazoa</taxon>
        <taxon>Ecdysozoa</taxon>
        <taxon>Arthropoda</taxon>
        <taxon>Hexapoda</taxon>
        <taxon>Insecta</taxon>
        <taxon>Pterygota</taxon>
        <taxon>Neoptera</taxon>
        <taxon>Endopterygota</taxon>
        <taxon>Lepidoptera</taxon>
        <taxon>Glossata</taxon>
        <taxon>Ditrysia</taxon>
        <taxon>Noctuoidea</taxon>
        <taxon>Noctuidae</taxon>
        <taxon>Amphipyrinae</taxon>
        <taxon>Spodoptera</taxon>
    </lineage>
</organism>
<evidence type="ECO:0000313" key="8">
    <source>
        <dbReference type="RefSeq" id="XP_050549237.1"/>
    </source>
</evidence>
<keyword evidence="4 5" id="KW-0238">DNA-binding</keyword>
<evidence type="ECO:0000256" key="3">
    <source>
        <dbReference type="ARBA" id="ARBA00022833"/>
    </source>
</evidence>
<gene>
    <name evidence="8" type="primary">LOC126910640</name>
</gene>
<keyword evidence="7" id="KW-1185">Reference proteome</keyword>
<proteinExistence type="predicted"/>
<dbReference type="Pfam" id="PF13613">
    <property type="entry name" value="HTH_Tnp_4"/>
    <property type="match status" value="1"/>
</dbReference>
<keyword evidence="2 5" id="KW-0863">Zinc-finger</keyword>
<dbReference type="SUPFAM" id="SSF57716">
    <property type="entry name" value="Glucocorticoid receptor-like (DNA-binding domain)"/>
    <property type="match status" value="1"/>
</dbReference>
<keyword evidence="1" id="KW-0479">Metal-binding</keyword>
<dbReference type="InterPro" id="IPR038441">
    <property type="entry name" value="THAP_Znf_sf"/>
</dbReference>
<evidence type="ECO:0000256" key="2">
    <source>
        <dbReference type="ARBA" id="ARBA00022771"/>
    </source>
</evidence>
<protein>
    <submittedName>
        <fullName evidence="8">Uncharacterized protein LOC126910640</fullName>
    </submittedName>
</protein>
<dbReference type="RefSeq" id="XP_050549237.1">
    <property type="nucleotide sequence ID" value="XM_050693280.1"/>
</dbReference>
<dbReference type="PANTHER" id="PTHR23080">
    <property type="entry name" value="THAP DOMAIN PROTEIN"/>
    <property type="match status" value="1"/>
</dbReference>
<evidence type="ECO:0000256" key="5">
    <source>
        <dbReference type="PROSITE-ProRule" id="PRU00309"/>
    </source>
</evidence>
<accession>A0A9R0DLE1</accession>
<dbReference type="SMART" id="SM00980">
    <property type="entry name" value="THAP"/>
    <property type="match status" value="1"/>
</dbReference>
<dbReference type="PANTHER" id="PTHR23080:SF133">
    <property type="entry name" value="SI:CH211-262I1.5-RELATED"/>
    <property type="match status" value="1"/>
</dbReference>
<feature type="domain" description="THAP-type" evidence="6">
    <location>
        <begin position="1"/>
        <end position="79"/>
    </location>
</feature>
<evidence type="ECO:0000256" key="4">
    <source>
        <dbReference type="ARBA" id="ARBA00023125"/>
    </source>
</evidence>
<dbReference type="GO" id="GO:0008270">
    <property type="term" value="F:zinc ion binding"/>
    <property type="evidence" value="ECO:0007669"/>
    <property type="project" value="UniProtKB-KW"/>
</dbReference>
<dbReference type="OrthoDB" id="7331812at2759"/>
<reference evidence="8" key="1">
    <citation type="submission" date="2025-08" db="UniProtKB">
        <authorList>
            <consortium name="RefSeq"/>
        </authorList>
    </citation>
    <scope>IDENTIFICATION</scope>
    <source>
        <tissue evidence="8">Whole larval tissue</tissue>
    </source>
</reference>
<keyword evidence="3" id="KW-0862">Zinc</keyword>
<evidence type="ECO:0000256" key="1">
    <source>
        <dbReference type="ARBA" id="ARBA00022723"/>
    </source>
</evidence>
<name>A0A9R0DLE1_SPOFR</name>
<dbReference type="AlphaFoldDB" id="A0A9R0DLE1"/>
<sequence length="349" mass="39976">MPRCVVPNCGENGVHRIPKDEKMCKLWLKAIRRENLIVTNSTRLCGKHFLESDYPKVSIYTGVEHQHKYLKKGTVPSIFPWATKPHSDKGKARQKQLKARKNKLTKLLDGISTAATTQSYADTVPYDEDDGVYLIVAQREVESESSRNKQSCGTQTCSNRLMTTQLLLSDNKTVQFYTGLESPAKFSLVLSTLLPMANNLKYRWGKEIVLSVEDQFLMLLMKLRRNKTHFELSLLFGVSKKDVSNIIVTWINFVSDIWSLLDVWPCQKIVSFYMQTSFKNNYPSSQVSELNASDMQKIESQRAHIERLIGLSKIYLILKNELNRFYVPLASKICSICLMLCNFKEGIVN</sequence>
<dbReference type="GO" id="GO:0003677">
    <property type="term" value="F:DNA binding"/>
    <property type="evidence" value="ECO:0007669"/>
    <property type="project" value="UniProtKB-UniRule"/>
</dbReference>
<evidence type="ECO:0000313" key="7">
    <source>
        <dbReference type="Proteomes" id="UP000829999"/>
    </source>
</evidence>
<dbReference type="InterPro" id="IPR027805">
    <property type="entry name" value="Transposase_HTH_dom"/>
</dbReference>
<dbReference type="Proteomes" id="UP000829999">
    <property type="component" value="Chromosome 4"/>
</dbReference>
<dbReference type="GeneID" id="126910640"/>
<dbReference type="Pfam" id="PF05485">
    <property type="entry name" value="THAP"/>
    <property type="match status" value="1"/>
</dbReference>
<dbReference type="Gene3D" id="6.20.210.20">
    <property type="entry name" value="THAP domain"/>
    <property type="match status" value="1"/>
</dbReference>
<dbReference type="InterPro" id="IPR006612">
    <property type="entry name" value="THAP_Znf"/>
</dbReference>
<evidence type="ECO:0000259" key="6">
    <source>
        <dbReference type="PROSITE" id="PS50950"/>
    </source>
</evidence>
<dbReference type="PROSITE" id="PS50950">
    <property type="entry name" value="ZF_THAP"/>
    <property type="match status" value="1"/>
</dbReference>